<reference evidence="1" key="1">
    <citation type="submission" date="2019-08" db="EMBL/GenBank/DDBJ databases">
        <authorList>
            <person name="Kucharzyk K."/>
            <person name="Murdoch R.W."/>
            <person name="Higgins S."/>
            <person name="Loffler F."/>
        </authorList>
    </citation>
    <scope>NUCLEOTIDE SEQUENCE</scope>
</reference>
<sequence>MLYGRQVFHGLGAGEEFSSPQAGLAGQRVIHLEADAVERRIQQLVRGHHKGQRLGQMRCVVQQRGALVQRLAHQGDVALRQIAHAAMHQLGGARGSALGEVQRLQQHDLEAARRRIHRHAQPRGTAAHDGQIEAFGLRQALQQLCTRCSQGLSGLVHGTTSAVIAVPPPSRMGRTQRRINFRSNIFALFRFLWAPTPEYRFVFARFKPEPLLQRHSGQVATSAIGALAHTQCMNCILLAVPIVTAATTHRDDI</sequence>
<comment type="caution">
    <text evidence="1">The sequence shown here is derived from an EMBL/GenBank/DDBJ whole genome shotgun (WGS) entry which is preliminary data.</text>
</comment>
<organism evidence="1">
    <name type="scientific">bioreactor metagenome</name>
    <dbReference type="NCBI Taxonomy" id="1076179"/>
    <lineage>
        <taxon>unclassified sequences</taxon>
        <taxon>metagenomes</taxon>
        <taxon>ecological metagenomes</taxon>
    </lineage>
</organism>
<dbReference type="AlphaFoldDB" id="A0A645EAX1"/>
<proteinExistence type="predicted"/>
<gene>
    <name evidence="1" type="ORF">SDC9_146405</name>
</gene>
<evidence type="ECO:0000313" key="1">
    <source>
        <dbReference type="EMBL" id="MPM99214.1"/>
    </source>
</evidence>
<accession>A0A645EAX1</accession>
<dbReference type="EMBL" id="VSSQ01045320">
    <property type="protein sequence ID" value="MPM99214.1"/>
    <property type="molecule type" value="Genomic_DNA"/>
</dbReference>
<protein>
    <submittedName>
        <fullName evidence="1">Uncharacterized protein</fullName>
    </submittedName>
</protein>
<name>A0A645EAX1_9ZZZZ</name>